<dbReference type="SUPFAM" id="SSF51735">
    <property type="entry name" value="NAD(P)-binding Rossmann-fold domains"/>
    <property type="match status" value="1"/>
</dbReference>
<evidence type="ECO:0000313" key="3">
    <source>
        <dbReference type="Proteomes" id="UP000078368"/>
    </source>
</evidence>
<sequence>MSRIVIVGGHGKVALLLAPILAARGDDVVALIRDPAQSADVAAAGAVPKVLSVEEASTEDLAGAFAGADAIVWTAGAGGKGGPGRTDAIDRAAAIRSMDAASRAGVRRYVMVSWVGSHGDDPLPANHPLRNYALAKLAADRHLVETDLEWTIVGPGTLTLEEPSGKIDVRRQNGQGDSLYTSRGNVAAVAAAVLAEPASIGKVIPFGDGATPIAQAVESVPAEFSDLS</sequence>
<dbReference type="STRING" id="1823756.A4H34_04605"/>
<dbReference type="InterPro" id="IPR016040">
    <property type="entry name" value="NAD(P)-bd_dom"/>
</dbReference>
<dbReference type="PANTHER" id="PTHR15020:SF50">
    <property type="entry name" value="UPF0659 PROTEIN YMR090W"/>
    <property type="match status" value="1"/>
</dbReference>
<dbReference type="Pfam" id="PF13460">
    <property type="entry name" value="NAD_binding_10"/>
    <property type="match status" value="1"/>
</dbReference>
<accession>A0A179B4R2</accession>
<dbReference type="Proteomes" id="UP000078368">
    <property type="component" value="Unassembled WGS sequence"/>
</dbReference>
<keyword evidence="3" id="KW-1185">Reference proteome</keyword>
<reference evidence="2 3" key="1">
    <citation type="submission" date="2016-04" db="EMBL/GenBank/DDBJ databases">
        <title>Peptidophaga gingivicola gen. nov., sp. nov., isolated from human subgingival plaque.</title>
        <authorList>
            <person name="Beall C.J."/>
            <person name="Mokrzan E.M."/>
            <person name="Griffen A.L."/>
            <person name="Leys E.J."/>
        </authorList>
    </citation>
    <scope>NUCLEOTIDE SEQUENCE [LARGE SCALE GENOMIC DNA]</scope>
    <source>
        <strain evidence="2 3">BA112</strain>
    </source>
</reference>
<evidence type="ECO:0000259" key="1">
    <source>
        <dbReference type="Pfam" id="PF13460"/>
    </source>
</evidence>
<evidence type="ECO:0000313" key="2">
    <source>
        <dbReference type="EMBL" id="OAP86430.1"/>
    </source>
</evidence>
<dbReference type="Gene3D" id="3.40.50.720">
    <property type="entry name" value="NAD(P)-binding Rossmann-like Domain"/>
    <property type="match status" value="1"/>
</dbReference>
<comment type="caution">
    <text evidence="2">The sequence shown here is derived from an EMBL/GenBank/DDBJ whole genome shotgun (WGS) entry which is preliminary data.</text>
</comment>
<dbReference type="PANTHER" id="PTHR15020">
    <property type="entry name" value="FLAVIN REDUCTASE-RELATED"/>
    <property type="match status" value="1"/>
</dbReference>
<proteinExistence type="predicted"/>
<feature type="domain" description="NAD(P)-binding" evidence="1">
    <location>
        <begin position="8"/>
        <end position="197"/>
    </location>
</feature>
<protein>
    <submittedName>
        <fullName evidence="2">NAD-dependent dehydratase</fullName>
    </submittedName>
</protein>
<dbReference type="AlphaFoldDB" id="A0A179B4R2"/>
<name>A0A179B4R2_9ACTO</name>
<dbReference type="RefSeq" id="WP_064231242.1">
    <property type="nucleotide sequence ID" value="NZ_LVZK01000001.1"/>
</dbReference>
<dbReference type="EMBL" id="LVZK01000001">
    <property type="protein sequence ID" value="OAP86430.1"/>
    <property type="molecule type" value="Genomic_DNA"/>
</dbReference>
<organism evidence="2 3">
    <name type="scientific">Peptidiphaga gingivicola</name>
    <dbReference type="NCBI Taxonomy" id="2741497"/>
    <lineage>
        <taxon>Bacteria</taxon>
        <taxon>Bacillati</taxon>
        <taxon>Actinomycetota</taxon>
        <taxon>Actinomycetes</taxon>
        <taxon>Actinomycetales</taxon>
        <taxon>Actinomycetaceae</taxon>
        <taxon>Peptidiphaga</taxon>
    </lineage>
</organism>
<dbReference type="OrthoDB" id="4248066at2"/>
<dbReference type="InterPro" id="IPR036291">
    <property type="entry name" value="NAD(P)-bd_dom_sf"/>
</dbReference>
<gene>
    <name evidence="2" type="ORF">A4H34_04605</name>
</gene>